<dbReference type="InterPro" id="IPR009060">
    <property type="entry name" value="UBA-like_sf"/>
</dbReference>
<keyword evidence="5" id="KW-1185">Reference proteome</keyword>
<dbReference type="InterPro" id="IPR050113">
    <property type="entry name" value="Ub_conjugating_enzyme"/>
</dbReference>
<dbReference type="CDD" id="cd00195">
    <property type="entry name" value="UBCc_UEV"/>
    <property type="match status" value="1"/>
</dbReference>
<feature type="domain" description="UBC core" evidence="3">
    <location>
        <begin position="8"/>
        <end position="163"/>
    </location>
</feature>
<dbReference type="InterPro" id="IPR000608">
    <property type="entry name" value="UBC"/>
</dbReference>
<evidence type="ECO:0000313" key="4">
    <source>
        <dbReference type="EMBL" id="CAB9502484.1"/>
    </source>
</evidence>
<name>A0A9N8DKP1_9STRA</name>
<evidence type="ECO:0000256" key="1">
    <source>
        <dbReference type="SAM" id="MobiDB-lite"/>
    </source>
</evidence>
<dbReference type="PROSITE" id="PS50030">
    <property type="entry name" value="UBA"/>
    <property type="match status" value="1"/>
</dbReference>
<dbReference type="SUPFAM" id="SSF54495">
    <property type="entry name" value="UBC-like"/>
    <property type="match status" value="1"/>
</dbReference>
<dbReference type="Pfam" id="PF00179">
    <property type="entry name" value="UQ_con"/>
    <property type="match status" value="1"/>
</dbReference>
<dbReference type="Gene3D" id="1.10.8.10">
    <property type="entry name" value="DNA helicase RuvA subunit, C-terminal domain"/>
    <property type="match status" value="1"/>
</dbReference>
<dbReference type="Proteomes" id="UP001153069">
    <property type="component" value="Unassembled WGS sequence"/>
</dbReference>
<evidence type="ECO:0000259" key="2">
    <source>
        <dbReference type="PROSITE" id="PS50030"/>
    </source>
</evidence>
<dbReference type="PANTHER" id="PTHR24067">
    <property type="entry name" value="UBIQUITIN-CONJUGATING ENZYME E2"/>
    <property type="match status" value="1"/>
</dbReference>
<gene>
    <name evidence="4" type="ORF">SEMRO_138_G064610.1</name>
</gene>
<dbReference type="PROSITE" id="PS50127">
    <property type="entry name" value="UBC_2"/>
    <property type="match status" value="1"/>
</dbReference>
<dbReference type="AlphaFoldDB" id="A0A9N8DKP1"/>
<feature type="compositionally biased region" description="Basic and acidic residues" evidence="1">
    <location>
        <begin position="250"/>
        <end position="260"/>
    </location>
</feature>
<feature type="region of interest" description="Disordered" evidence="1">
    <location>
        <begin position="250"/>
        <end position="274"/>
    </location>
</feature>
<dbReference type="SMART" id="SM00165">
    <property type="entry name" value="UBA"/>
    <property type="match status" value="1"/>
</dbReference>
<protein>
    <submittedName>
        <fullName evidence="4">Conjugating enzyme E2</fullName>
    </submittedName>
</protein>
<reference evidence="4" key="1">
    <citation type="submission" date="2020-06" db="EMBL/GenBank/DDBJ databases">
        <authorList>
            <consortium name="Plant Systems Biology data submission"/>
        </authorList>
    </citation>
    <scope>NUCLEOTIDE SEQUENCE</scope>
    <source>
        <strain evidence="4">D6</strain>
    </source>
</reference>
<accession>A0A9N8DKP1</accession>
<dbReference type="Pfam" id="PF00627">
    <property type="entry name" value="UBA"/>
    <property type="match status" value="1"/>
</dbReference>
<dbReference type="InterPro" id="IPR016135">
    <property type="entry name" value="UBQ-conjugating_enzyme/RWD"/>
</dbReference>
<feature type="domain" description="UBA" evidence="2">
    <location>
        <begin position="162"/>
        <end position="202"/>
    </location>
</feature>
<feature type="region of interest" description="Disordered" evidence="1">
    <location>
        <begin position="390"/>
        <end position="426"/>
    </location>
</feature>
<dbReference type="InterPro" id="IPR015940">
    <property type="entry name" value="UBA"/>
</dbReference>
<dbReference type="EMBL" id="CAICTM010000137">
    <property type="protein sequence ID" value="CAB9502484.1"/>
    <property type="molecule type" value="Genomic_DNA"/>
</dbReference>
<evidence type="ECO:0000313" key="5">
    <source>
        <dbReference type="Proteomes" id="UP001153069"/>
    </source>
</evidence>
<dbReference type="SUPFAM" id="SSF46934">
    <property type="entry name" value="UBA-like"/>
    <property type="match status" value="1"/>
</dbReference>
<evidence type="ECO:0000259" key="3">
    <source>
        <dbReference type="PROSITE" id="PS50127"/>
    </source>
</evidence>
<dbReference type="Gene3D" id="3.10.110.10">
    <property type="entry name" value="Ubiquitin Conjugating Enzyme"/>
    <property type="match status" value="1"/>
</dbReference>
<dbReference type="OrthoDB" id="1158011at2759"/>
<comment type="caution">
    <text evidence="4">The sequence shown here is derived from an EMBL/GenBank/DDBJ whole genome shotgun (WGS) entry which is preliminary data.</text>
</comment>
<dbReference type="SMART" id="SM00212">
    <property type="entry name" value="UBCc"/>
    <property type="match status" value="1"/>
</dbReference>
<organism evidence="4 5">
    <name type="scientific">Seminavis robusta</name>
    <dbReference type="NCBI Taxonomy" id="568900"/>
    <lineage>
        <taxon>Eukaryota</taxon>
        <taxon>Sar</taxon>
        <taxon>Stramenopiles</taxon>
        <taxon>Ochrophyta</taxon>
        <taxon>Bacillariophyta</taxon>
        <taxon>Bacillariophyceae</taxon>
        <taxon>Bacillariophycidae</taxon>
        <taxon>Naviculales</taxon>
        <taxon>Naviculaceae</taxon>
        <taxon>Seminavis</taxon>
    </lineage>
</organism>
<sequence length="461" mass="50510">MSEDKVYILMRRLEQEKAQMLHDTDGITKSTGGRLHVFPSRDDPFTFQAVIAGPLNSPYRKGILTLQIKVPEDYPFAAPSFHFETSIWHPNVVLESGKVVLDCFTDAWNPAWTLHSLLLAVFAVMEDPIVDDSPGNEDAADDFRENRIRFVNEAEYMTTIYAGTEKRVTRFMDMGFDKGHALAALVRSDWNEELALDFLLGGDDEITAEEQVLMAEEQAFMAEEQALMAEEEQALMDDASTVDAEMDGRAEVDSSLHEDEAPSTVVEKSDGSQSALYHQAEVDAPLYDDKASPAFVEVSAKAPVLMADASLLEDKPPSTIDTEVDGTCSAEVDALLHEDEAPLTGVENSEGNQTVLYNDAKVDIESPSTGEEDALLREENDPSTVVEVLAESQRAHDDDDDDDDGSNHAGRDEVGSSGGATASSAGSWSFVGDLVDQELRSCQDGSEQTEDWFDLGLCDMV</sequence>
<feature type="compositionally biased region" description="Basic and acidic residues" evidence="1">
    <location>
        <begin position="405"/>
        <end position="414"/>
    </location>
</feature>
<proteinExistence type="predicted"/>